<dbReference type="AlphaFoldDB" id="A0A561UN23"/>
<protein>
    <recommendedName>
        <fullName evidence="3">Phosphotransferase family enzyme</fullName>
    </recommendedName>
</protein>
<evidence type="ECO:0000313" key="1">
    <source>
        <dbReference type="EMBL" id="TWG00765.1"/>
    </source>
</evidence>
<evidence type="ECO:0008006" key="3">
    <source>
        <dbReference type="Google" id="ProtNLM"/>
    </source>
</evidence>
<dbReference type="EMBL" id="VIWT01000001">
    <property type="protein sequence ID" value="TWG00765.1"/>
    <property type="molecule type" value="Genomic_DNA"/>
</dbReference>
<evidence type="ECO:0000313" key="2">
    <source>
        <dbReference type="Proteomes" id="UP000317940"/>
    </source>
</evidence>
<proteinExistence type="predicted"/>
<comment type="caution">
    <text evidence="1">The sequence shown here is derived from an EMBL/GenBank/DDBJ whole genome shotgun (WGS) entry which is preliminary data.</text>
</comment>
<reference evidence="1 2" key="1">
    <citation type="submission" date="2019-06" db="EMBL/GenBank/DDBJ databases">
        <title>Sequencing the genomes of 1000 actinobacteria strains.</title>
        <authorList>
            <person name="Klenk H.-P."/>
        </authorList>
    </citation>
    <scope>NUCLEOTIDE SEQUENCE [LARGE SCALE GENOMIC DNA]</scope>
    <source>
        <strain evidence="1 2">DSM 44826</strain>
    </source>
</reference>
<organism evidence="1 2">
    <name type="scientific">Kitasatospora viridis</name>
    <dbReference type="NCBI Taxonomy" id="281105"/>
    <lineage>
        <taxon>Bacteria</taxon>
        <taxon>Bacillati</taxon>
        <taxon>Actinomycetota</taxon>
        <taxon>Actinomycetes</taxon>
        <taxon>Kitasatosporales</taxon>
        <taxon>Streptomycetaceae</taxon>
        <taxon>Kitasatospora</taxon>
    </lineage>
</organism>
<dbReference type="Proteomes" id="UP000317940">
    <property type="component" value="Unassembled WGS sequence"/>
</dbReference>
<keyword evidence="2" id="KW-1185">Reference proteome</keyword>
<sequence>MTDLRRVPVDGVLERVESTLGTRLDRATVIRKRRSVGARTGRDTWVRIERRGLDRIGMQGGDGTPSAEALSGVAKPAWLAGIAWRDEVEPVMWRADETTLLPSAPVGSAVVTDAPQLPYGWWAQLNASLDALAQHRTNRIATPDTKTITQELAARTIHQVFPQVDVTVSEWHPAHADLNWANMTAPEFCVFDWEDWGMAPRGLDSATLWAASLAVPSLADRVRAERSADFASRDGKVMTLFVAAKILGPHAHPEDPRRVGARALAEQVVQELQTD</sequence>
<gene>
    <name evidence="1" type="ORF">FHX73_114645</name>
</gene>
<name>A0A561UN23_9ACTN</name>
<dbReference type="RefSeq" id="WP_211786241.1">
    <property type="nucleotide sequence ID" value="NZ_BAAAMZ010000003.1"/>
</dbReference>
<accession>A0A561UN23</accession>